<proteinExistence type="predicted"/>
<protein>
    <recommendedName>
        <fullName evidence="1">CFA20 domain-containing protein</fullName>
    </recommendedName>
</protein>
<dbReference type="AlphaFoldDB" id="A0AA38PH84"/>
<dbReference type="InterPro" id="IPR007714">
    <property type="entry name" value="CFA20_dom"/>
</dbReference>
<evidence type="ECO:0000259" key="1">
    <source>
        <dbReference type="Pfam" id="PF05018"/>
    </source>
</evidence>
<dbReference type="InterPro" id="IPR040441">
    <property type="entry name" value="CFA20/CFAP20DC"/>
</dbReference>
<dbReference type="Proteomes" id="UP001163846">
    <property type="component" value="Unassembled WGS sequence"/>
</dbReference>
<sequence>MFSAAVQTGLVSIFSSTGSKQLQLFKIQSDQSLPSDAFIGLLNDRTSEPPPQGNVVLVSSHLEQSGFLLDHTVLHIQSPVLQKTYIRSPARFDVELGLKNPWIHLQVRNLGREWSFEVGIADYIGRKGIIRFSTFQKQPRLKVPAKSDSLPLLHLPLSFPSNSTQLTAWSTISIHLPTFLPHFTNMGLIEHQEYTHPLSHAQGLAPAGQYSHTSYVKVYSTCRIRRIWFSDGGPNQKLPWEFELYAGE</sequence>
<name>A0AA38PH84_9AGAR</name>
<keyword evidence="3" id="KW-1185">Reference proteome</keyword>
<evidence type="ECO:0000313" key="3">
    <source>
        <dbReference type="Proteomes" id="UP001163846"/>
    </source>
</evidence>
<organism evidence="2 3">
    <name type="scientific">Lentinula raphanica</name>
    <dbReference type="NCBI Taxonomy" id="153919"/>
    <lineage>
        <taxon>Eukaryota</taxon>
        <taxon>Fungi</taxon>
        <taxon>Dikarya</taxon>
        <taxon>Basidiomycota</taxon>
        <taxon>Agaricomycotina</taxon>
        <taxon>Agaricomycetes</taxon>
        <taxon>Agaricomycetidae</taxon>
        <taxon>Agaricales</taxon>
        <taxon>Marasmiineae</taxon>
        <taxon>Omphalotaceae</taxon>
        <taxon>Lentinula</taxon>
    </lineage>
</organism>
<evidence type="ECO:0000313" key="2">
    <source>
        <dbReference type="EMBL" id="KAJ3842681.1"/>
    </source>
</evidence>
<feature type="domain" description="CFA20" evidence="1">
    <location>
        <begin position="69"/>
        <end position="244"/>
    </location>
</feature>
<reference evidence="2" key="1">
    <citation type="submission" date="2022-08" db="EMBL/GenBank/DDBJ databases">
        <authorList>
            <consortium name="DOE Joint Genome Institute"/>
            <person name="Min B."/>
            <person name="Riley R."/>
            <person name="Sierra-Patev S."/>
            <person name="Naranjo-Ortiz M."/>
            <person name="Looney B."/>
            <person name="Konkel Z."/>
            <person name="Slot J.C."/>
            <person name="Sakamoto Y."/>
            <person name="Steenwyk J.L."/>
            <person name="Rokas A."/>
            <person name="Carro J."/>
            <person name="Camarero S."/>
            <person name="Ferreira P."/>
            <person name="Molpeceres G."/>
            <person name="Ruiz-Duenas F.J."/>
            <person name="Serrano A."/>
            <person name="Henrissat B."/>
            <person name="Drula E."/>
            <person name="Hughes K.W."/>
            <person name="Mata J.L."/>
            <person name="Ishikawa N.K."/>
            <person name="Vargas-Isla R."/>
            <person name="Ushijima S."/>
            <person name="Smith C.A."/>
            <person name="Ahrendt S."/>
            <person name="Andreopoulos W."/>
            <person name="He G."/>
            <person name="Labutti K."/>
            <person name="Lipzen A."/>
            <person name="Ng V."/>
            <person name="Sandor L."/>
            <person name="Barry K."/>
            <person name="Martinez A.T."/>
            <person name="Xiao Y."/>
            <person name="Gibbons J.G."/>
            <person name="Terashima K."/>
            <person name="Hibbett D.S."/>
            <person name="Grigoriev I.V."/>
        </authorList>
    </citation>
    <scope>NUCLEOTIDE SEQUENCE</scope>
    <source>
        <strain evidence="2">TFB9207</strain>
    </source>
</reference>
<accession>A0AA38PH84</accession>
<dbReference type="PANTHER" id="PTHR12458">
    <property type="entry name" value="ORF PROTEIN"/>
    <property type="match status" value="1"/>
</dbReference>
<dbReference type="EMBL" id="MU805998">
    <property type="protein sequence ID" value="KAJ3842681.1"/>
    <property type="molecule type" value="Genomic_DNA"/>
</dbReference>
<comment type="caution">
    <text evidence="2">The sequence shown here is derived from an EMBL/GenBank/DDBJ whole genome shotgun (WGS) entry which is preliminary data.</text>
</comment>
<dbReference type="Pfam" id="PF05018">
    <property type="entry name" value="CFA20_dom"/>
    <property type="match status" value="1"/>
</dbReference>
<gene>
    <name evidence="2" type="ORF">F5878DRAFT_371874</name>
</gene>